<dbReference type="Gene3D" id="3.40.50.620">
    <property type="entry name" value="HUPs"/>
    <property type="match status" value="1"/>
</dbReference>
<dbReference type="InterPro" id="IPR020058">
    <property type="entry name" value="Glu/Gln-tRNA-synth_Ib_cat-dom"/>
</dbReference>
<dbReference type="InterPro" id="IPR000924">
    <property type="entry name" value="Glu/Gln-tRNA-synth"/>
</dbReference>
<evidence type="ECO:0000313" key="7">
    <source>
        <dbReference type="EMBL" id="KKW36067.1"/>
    </source>
</evidence>
<keyword evidence="2 5" id="KW-0547">Nucleotide-binding</keyword>
<feature type="domain" description="Glutamyl/glutaminyl-tRNA synthetase class Ib catalytic" evidence="6">
    <location>
        <begin position="4"/>
        <end position="102"/>
    </location>
</feature>
<dbReference type="PANTHER" id="PTHR43311">
    <property type="entry name" value="GLUTAMATE--TRNA LIGASE"/>
    <property type="match status" value="1"/>
</dbReference>
<dbReference type="GO" id="GO:0004818">
    <property type="term" value="F:glutamate-tRNA ligase activity"/>
    <property type="evidence" value="ECO:0007669"/>
    <property type="project" value="TreeGrafter"/>
</dbReference>
<keyword evidence="3 5" id="KW-0067">ATP-binding</keyword>
<organism evidence="7 8">
    <name type="scientific">Candidatus Giovannonibacteria bacterium GW2011_GWA2_53_7</name>
    <dbReference type="NCBI Taxonomy" id="1618650"/>
    <lineage>
        <taxon>Bacteria</taxon>
        <taxon>Candidatus Giovannoniibacteriota</taxon>
    </lineage>
</organism>
<evidence type="ECO:0000256" key="3">
    <source>
        <dbReference type="ARBA" id="ARBA00022840"/>
    </source>
</evidence>
<dbReference type="GO" id="GO:0005524">
    <property type="term" value="F:ATP binding"/>
    <property type="evidence" value="ECO:0007669"/>
    <property type="project" value="UniProtKB-KW"/>
</dbReference>
<reference evidence="7 8" key="1">
    <citation type="journal article" date="2015" name="Nature">
        <title>rRNA introns, odd ribosomes, and small enigmatic genomes across a large radiation of phyla.</title>
        <authorList>
            <person name="Brown C.T."/>
            <person name="Hug L.A."/>
            <person name="Thomas B.C."/>
            <person name="Sharon I."/>
            <person name="Castelle C.J."/>
            <person name="Singh A."/>
            <person name="Wilkins M.J."/>
            <person name="Williams K.H."/>
            <person name="Banfield J.F."/>
        </authorList>
    </citation>
    <scope>NUCLEOTIDE SEQUENCE [LARGE SCALE GENOMIC DNA]</scope>
</reference>
<dbReference type="Pfam" id="PF00749">
    <property type="entry name" value="tRNA-synt_1c"/>
    <property type="match status" value="1"/>
</dbReference>
<dbReference type="AlphaFoldDB" id="A0A0G2A573"/>
<keyword evidence="1 5" id="KW-0436">Ligase</keyword>
<keyword evidence="4 5" id="KW-0030">Aminoacyl-tRNA synthetase</keyword>
<accession>A0A0G2A573</accession>
<comment type="similarity">
    <text evidence="5">Belongs to the class-I aminoacyl-tRNA synthetase family.</text>
</comment>
<dbReference type="EMBL" id="LCRM01000034">
    <property type="protein sequence ID" value="KKW36067.1"/>
    <property type="molecule type" value="Genomic_DNA"/>
</dbReference>
<gene>
    <name evidence="7" type="ORF">UY81_C0034G0012</name>
</gene>
<name>A0A0G2A573_9BACT</name>
<sequence>MEKQVKVRFPPSPTGYCHVGTARMAVLNFLFAKGRGGAIVFRSEDTDRERSAKEFEEDIVNELKWLGISWDEFYRQSERTSIYREAIERMITEDKAYVSKEPGKKDPNVEVGVVRLRNPGKTITFTDIIRGDITFDTTELATISLLS</sequence>
<dbReference type="InterPro" id="IPR014729">
    <property type="entry name" value="Rossmann-like_a/b/a_fold"/>
</dbReference>
<dbReference type="SUPFAM" id="SSF52374">
    <property type="entry name" value="Nucleotidylyl transferase"/>
    <property type="match status" value="1"/>
</dbReference>
<proteinExistence type="inferred from homology"/>
<keyword evidence="5" id="KW-0648">Protein biosynthesis</keyword>
<evidence type="ECO:0000259" key="6">
    <source>
        <dbReference type="Pfam" id="PF00749"/>
    </source>
</evidence>
<dbReference type="InterPro" id="IPR049940">
    <property type="entry name" value="GluQ/Sye"/>
</dbReference>
<protein>
    <submittedName>
        <fullName evidence="7">Glutamate-tRNA ligase</fullName>
    </submittedName>
</protein>
<comment type="caution">
    <text evidence="7">The sequence shown here is derived from an EMBL/GenBank/DDBJ whole genome shotgun (WGS) entry which is preliminary data.</text>
</comment>
<dbReference type="Proteomes" id="UP000034290">
    <property type="component" value="Unassembled WGS sequence"/>
</dbReference>
<dbReference type="PRINTS" id="PR00987">
    <property type="entry name" value="TRNASYNTHGLU"/>
</dbReference>
<evidence type="ECO:0000256" key="2">
    <source>
        <dbReference type="ARBA" id="ARBA00022741"/>
    </source>
</evidence>
<evidence type="ECO:0000313" key="8">
    <source>
        <dbReference type="Proteomes" id="UP000034290"/>
    </source>
</evidence>
<dbReference type="GO" id="GO:0006424">
    <property type="term" value="P:glutamyl-tRNA aminoacylation"/>
    <property type="evidence" value="ECO:0007669"/>
    <property type="project" value="TreeGrafter"/>
</dbReference>
<evidence type="ECO:0000256" key="4">
    <source>
        <dbReference type="ARBA" id="ARBA00023146"/>
    </source>
</evidence>
<evidence type="ECO:0000256" key="1">
    <source>
        <dbReference type="ARBA" id="ARBA00022598"/>
    </source>
</evidence>
<evidence type="ECO:0000256" key="5">
    <source>
        <dbReference type="RuleBase" id="RU363037"/>
    </source>
</evidence>
<dbReference type="PANTHER" id="PTHR43311:SF2">
    <property type="entry name" value="GLUTAMATE--TRNA LIGASE, MITOCHONDRIAL-RELATED"/>
    <property type="match status" value="1"/>
</dbReference>